<keyword evidence="12" id="KW-0902">Two-component regulatory system</keyword>
<dbReference type="InterPro" id="IPR004358">
    <property type="entry name" value="Sig_transdc_His_kin-like_C"/>
</dbReference>
<evidence type="ECO:0000259" key="16">
    <source>
        <dbReference type="PROSITE" id="PS50885"/>
    </source>
</evidence>
<dbReference type="AlphaFoldDB" id="A0A918DH25"/>
<keyword evidence="11 14" id="KW-1133">Transmembrane helix</keyword>
<evidence type="ECO:0000259" key="15">
    <source>
        <dbReference type="PROSITE" id="PS50109"/>
    </source>
</evidence>
<comment type="subcellular location">
    <subcellularLocation>
        <location evidence="2">Cell membrane</location>
        <topology evidence="2">Multi-pass membrane protein</topology>
    </subcellularLocation>
</comment>
<reference evidence="17" key="2">
    <citation type="submission" date="2020-09" db="EMBL/GenBank/DDBJ databases">
        <authorList>
            <person name="Sun Q."/>
            <person name="Zhou Y."/>
        </authorList>
    </citation>
    <scope>NUCLEOTIDE SEQUENCE</scope>
    <source>
        <strain evidence="17">CGMCC 1.7086</strain>
    </source>
</reference>
<keyword evidence="5" id="KW-0597">Phosphoprotein</keyword>
<dbReference type="InterPro" id="IPR036890">
    <property type="entry name" value="HATPase_C_sf"/>
</dbReference>
<dbReference type="PANTHER" id="PTHR45528:SF1">
    <property type="entry name" value="SENSOR HISTIDINE KINASE CPXA"/>
    <property type="match status" value="1"/>
</dbReference>
<dbReference type="PANTHER" id="PTHR45528">
    <property type="entry name" value="SENSOR HISTIDINE KINASE CPXA"/>
    <property type="match status" value="1"/>
</dbReference>
<dbReference type="EC" id="2.7.13.3" evidence="3"/>
<keyword evidence="6" id="KW-0808">Transferase</keyword>
<dbReference type="InterPro" id="IPR003661">
    <property type="entry name" value="HisK_dim/P_dom"/>
</dbReference>
<dbReference type="PROSITE" id="PS50109">
    <property type="entry name" value="HIS_KIN"/>
    <property type="match status" value="1"/>
</dbReference>
<dbReference type="PRINTS" id="PR00344">
    <property type="entry name" value="BCTRLSENSOR"/>
</dbReference>
<keyword evidence="18" id="KW-1185">Reference proteome</keyword>
<dbReference type="EMBL" id="BMLS01000001">
    <property type="protein sequence ID" value="GGO65745.1"/>
    <property type="molecule type" value="Genomic_DNA"/>
</dbReference>
<dbReference type="Gene3D" id="1.10.8.500">
    <property type="entry name" value="HAMP domain in histidine kinase"/>
    <property type="match status" value="1"/>
</dbReference>
<sequence length="465" mass="52418">MKSRWWLKLNPLNSLFGRIFLWFWFTALIMIIATGWTSRQLAEQPRYSPAQAEQVKKLRHIGTKLQELAEKRNIDENGLARLLRGVGIRSRVGLLLLNQQNDHFIRGFPGNERFNIQPFLSLKEQTGMIQVESLFWQFTGPLPITLGNQQYLLFSGRHRPPGMLGQIKEHPYLLATLVLGLSGSLCMLLAWSFIRPIGQLKQATQAMAAGNLHSRADQVAHRHDEVGQLGREFNHMAEKLQALVDSQKRILADISHELRSPLARLQVAIGIAQQREQQVIPELARIEHEANRIDTMLEHVLTLAKLDAGQQKLAIQRVSLEELLTPLCQDIQFEAQAKQRQFECNYPKQTLLDIDARLISSALENVLRNALRYSVARVSLDCIQQGEQLHIRITDDGPGLPDNELETVFKPFYRVSSARNRESGGTGLGLAIAAGALASHGGRIWAENLPQGGLQITMELHVLEP</sequence>
<dbReference type="Proteomes" id="UP000606935">
    <property type="component" value="Unassembled WGS sequence"/>
</dbReference>
<evidence type="ECO:0000256" key="7">
    <source>
        <dbReference type="ARBA" id="ARBA00022692"/>
    </source>
</evidence>
<reference evidence="17" key="1">
    <citation type="journal article" date="2014" name="Int. J. Syst. Evol. Microbiol.">
        <title>Complete genome sequence of Corynebacterium casei LMG S-19264T (=DSM 44701T), isolated from a smear-ripened cheese.</title>
        <authorList>
            <consortium name="US DOE Joint Genome Institute (JGI-PGF)"/>
            <person name="Walter F."/>
            <person name="Albersmeier A."/>
            <person name="Kalinowski J."/>
            <person name="Ruckert C."/>
        </authorList>
    </citation>
    <scope>NUCLEOTIDE SEQUENCE</scope>
    <source>
        <strain evidence="17">CGMCC 1.7086</strain>
    </source>
</reference>
<dbReference type="CDD" id="cd00082">
    <property type="entry name" value="HisKA"/>
    <property type="match status" value="1"/>
</dbReference>
<dbReference type="InterPro" id="IPR050398">
    <property type="entry name" value="HssS/ArlS-like"/>
</dbReference>
<dbReference type="InterPro" id="IPR003660">
    <property type="entry name" value="HAMP_dom"/>
</dbReference>
<dbReference type="SMART" id="SM00304">
    <property type="entry name" value="HAMP"/>
    <property type="match status" value="1"/>
</dbReference>
<keyword evidence="13 14" id="KW-0472">Membrane</keyword>
<evidence type="ECO:0000256" key="2">
    <source>
        <dbReference type="ARBA" id="ARBA00004651"/>
    </source>
</evidence>
<evidence type="ECO:0000256" key="10">
    <source>
        <dbReference type="ARBA" id="ARBA00022840"/>
    </source>
</evidence>
<evidence type="ECO:0000256" key="9">
    <source>
        <dbReference type="ARBA" id="ARBA00022777"/>
    </source>
</evidence>
<evidence type="ECO:0000256" key="5">
    <source>
        <dbReference type="ARBA" id="ARBA00022553"/>
    </source>
</evidence>
<keyword evidence="9 17" id="KW-0418">Kinase</keyword>
<evidence type="ECO:0000313" key="17">
    <source>
        <dbReference type="EMBL" id="GGO65745.1"/>
    </source>
</evidence>
<dbReference type="Pfam" id="PF02518">
    <property type="entry name" value="HATPase_c"/>
    <property type="match status" value="1"/>
</dbReference>
<evidence type="ECO:0000256" key="12">
    <source>
        <dbReference type="ARBA" id="ARBA00023012"/>
    </source>
</evidence>
<dbReference type="InterPro" id="IPR005467">
    <property type="entry name" value="His_kinase_dom"/>
</dbReference>
<keyword evidence="4" id="KW-1003">Cell membrane</keyword>
<dbReference type="SUPFAM" id="SSF47384">
    <property type="entry name" value="Homodimeric domain of signal transducing histidine kinase"/>
    <property type="match status" value="1"/>
</dbReference>
<protein>
    <recommendedName>
        <fullName evidence="3">histidine kinase</fullName>
        <ecNumber evidence="3">2.7.13.3</ecNumber>
    </recommendedName>
</protein>
<evidence type="ECO:0000256" key="11">
    <source>
        <dbReference type="ARBA" id="ARBA00022989"/>
    </source>
</evidence>
<dbReference type="CDD" id="cd06225">
    <property type="entry name" value="HAMP"/>
    <property type="match status" value="1"/>
</dbReference>
<feature type="domain" description="HAMP" evidence="16">
    <location>
        <begin position="191"/>
        <end position="245"/>
    </location>
</feature>
<name>A0A918DH25_9ALTE</name>
<evidence type="ECO:0000256" key="4">
    <source>
        <dbReference type="ARBA" id="ARBA00022475"/>
    </source>
</evidence>
<evidence type="ECO:0000256" key="8">
    <source>
        <dbReference type="ARBA" id="ARBA00022741"/>
    </source>
</evidence>
<feature type="transmembrane region" description="Helical" evidence="14">
    <location>
        <begin position="172"/>
        <end position="194"/>
    </location>
</feature>
<dbReference type="RefSeq" id="WP_188690694.1">
    <property type="nucleotide sequence ID" value="NZ_BMLS01000001.1"/>
</dbReference>
<dbReference type="GO" id="GO:0005886">
    <property type="term" value="C:plasma membrane"/>
    <property type="evidence" value="ECO:0007669"/>
    <property type="project" value="UniProtKB-SubCell"/>
</dbReference>
<dbReference type="Pfam" id="PF00512">
    <property type="entry name" value="HisKA"/>
    <property type="match status" value="1"/>
</dbReference>
<comment type="catalytic activity">
    <reaction evidence="1">
        <text>ATP + protein L-histidine = ADP + protein N-phospho-L-histidine.</text>
        <dbReference type="EC" id="2.7.13.3"/>
    </reaction>
</comment>
<accession>A0A918DH25</accession>
<dbReference type="InterPro" id="IPR003594">
    <property type="entry name" value="HATPase_dom"/>
</dbReference>
<dbReference type="Pfam" id="PF00672">
    <property type="entry name" value="HAMP"/>
    <property type="match status" value="1"/>
</dbReference>
<feature type="transmembrane region" description="Helical" evidence="14">
    <location>
        <begin position="15"/>
        <end position="36"/>
    </location>
</feature>
<organism evidence="17 18">
    <name type="scientific">Bowmanella pacifica</name>
    <dbReference type="NCBI Taxonomy" id="502051"/>
    <lineage>
        <taxon>Bacteria</taxon>
        <taxon>Pseudomonadati</taxon>
        <taxon>Pseudomonadota</taxon>
        <taxon>Gammaproteobacteria</taxon>
        <taxon>Alteromonadales</taxon>
        <taxon>Alteromonadaceae</taxon>
        <taxon>Bowmanella</taxon>
    </lineage>
</organism>
<evidence type="ECO:0000313" key="18">
    <source>
        <dbReference type="Proteomes" id="UP000606935"/>
    </source>
</evidence>
<dbReference type="InterPro" id="IPR036097">
    <property type="entry name" value="HisK_dim/P_sf"/>
</dbReference>
<dbReference type="FunFam" id="3.30.565.10:FF:000006">
    <property type="entry name" value="Sensor histidine kinase WalK"/>
    <property type="match status" value="1"/>
</dbReference>
<dbReference type="SUPFAM" id="SSF158472">
    <property type="entry name" value="HAMP domain-like"/>
    <property type="match status" value="1"/>
</dbReference>
<evidence type="ECO:0000256" key="3">
    <source>
        <dbReference type="ARBA" id="ARBA00012438"/>
    </source>
</evidence>
<comment type="caution">
    <text evidence="17">The sequence shown here is derived from an EMBL/GenBank/DDBJ whole genome shotgun (WGS) entry which is preliminary data.</text>
</comment>
<dbReference type="Gene3D" id="1.10.287.130">
    <property type="match status" value="1"/>
</dbReference>
<evidence type="ECO:0000256" key="14">
    <source>
        <dbReference type="SAM" id="Phobius"/>
    </source>
</evidence>
<dbReference type="GO" id="GO:0000155">
    <property type="term" value="F:phosphorelay sensor kinase activity"/>
    <property type="evidence" value="ECO:0007669"/>
    <property type="project" value="InterPro"/>
</dbReference>
<keyword evidence="10" id="KW-0067">ATP-binding</keyword>
<evidence type="ECO:0000256" key="1">
    <source>
        <dbReference type="ARBA" id="ARBA00000085"/>
    </source>
</evidence>
<dbReference type="Gene3D" id="3.30.565.10">
    <property type="entry name" value="Histidine kinase-like ATPase, C-terminal domain"/>
    <property type="match status" value="1"/>
</dbReference>
<evidence type="ECO:0000256" key="6">
    <source>
        <dbReference type="ARBA" id="ARBA00022679"/>
    </source>
</evidence>
<dbReference type="SUPFAM" id="SSF55874">
    <property type="entry name" value="ATPase domain of HSP90 chaperone/DNA topoisomerase II/histidine kinase"/>
    <property type="match status" value="1"/>
</dbReference>
<dbReference type="SMART" id="SM00387">
    <property type="entry name" value="HATPase_c"/>
    <property type="match status" value="1"/>
</dbReference>
<dbReference type="GO" id="GO:0005524">
    <property type="term" value="F:ATP binding"/>
    <property type="evidence" value="ECO:0007669"/>
    <property type="project" value="UniProtKB-KW"/>
</dbReference>
<dbReference type="SMART" id="SM00388">
    <property type="entry name" value="HisKA"/>
    <property type="match status" value="1"/>
</dbReference>
<evidence type="ECO:0000256" key="13">
    <source>
        <dbReference type="ARBA" id="ARBA00023136"/>
    </source>
</evidence>
<proteinExistence type="predicted"/>
<keyword evidence="7 14" id="KW-0812">Transmembrane</keyword>
<gene>
    <name evidence="17" type="primary">cpxA</name>
    <name evidence="17" type="ORF">GCM10010982_08270</name>
</gene>
<keyword evidence="8" id="KW-0547">Nucleotide-binding</keyword>
<feature type="domain" description="Histidine kinase" evidence="15">
    <location>
        <begin position="253"/>
        <end position="464"/>
    </location>
</feature>
<dbReference type="PROSITE" id="PS50885">
    <property type="entry name" value="HAMP"/>
    <property type="match status" value="1"/>
</dbReference>